<organism evidence="1 2">
    <name type="scientific">Mesorhabditis spiculigera</name>
    <dbReference type="NCBI Taxonomy" id="96644"/>
    <lineage>
        <taxon>Eukaryota</taxon>
        <taxon>Metazoa</taxon>
        <taxon>Ecdysozoa</taxon>
        <taxon>Nematoda</taxon>
        <taxon>Chromadorea</taxon>
        <taxon>Rhabditida</taxon>
        <taxon>Rhabditina</taxon>
        <taxon>Rhabditomorpha</taxon>
        <taxon>Rhabditoidea</taxon>
        <taxon>Rhabditidae</taxon>
        <taxon>Mesorhabditinae</taxon>
        <taxon>Mesorhabditis</taxon>
    </lineage>
</organism>
<comment type="caution">
    <text evidence="1">The sequence shown here is derived from an EMBL/GenBank/DDBJ whole genome shotgun (WGS) entry which is preliminary data.</text>
</comment>
<dbReference type="AlphaFoldDB" id="A0AA36D2T1"/>
<name>A0AA36D2T1_9BILA</name>
<keyword evidence="2" id="KW-1185">Reference proteome</keyword>
<proteinExistence type="predicted"/>
<gene>
    <name evidence="1" type="ORF">MSPICULIGERA_LOCUS17259</name>
</gene>
<dbReference type="Proteomes" id="UP001177023">
    <property type="component" value="Unassembled WGS sequence"/>
</dbReference>
<reference evidence="1" key="1">
    <citation type="submission" date="2023-06" db="EMBL/GenBank/DDBJ databases">
        <authorList>
            <person name="Delattre M."/>
        </authorList>
    </citation>
    <scope>NUCLEOTIDE SEQUENCE</scope>
    <source>
        <strain evidence="1">AF72</strain>
    </source>
</reference>
<evidence type="ECO:0000313" key="2">
    <source>
        <dbReference type="Proteomes" id="UP001177023"/>
    </source>
</evidence>
<evidence type="ECO:0000313" key="1">
    <source>
        <dbReference type="EMBL" id="CAJ0579025.1"/>
    </source>
</evidence>
<protein>
    <submittedName>
        <fullName evidence="1">Uncharacterized protein</fullName>
    </submittedName>
</protein>
<accession>A0AA36D2T1</accession>
<sequence>MNRPLLQLSRQFVAAQKRSLHKGVDSTPPLRWVSVPEKLGLYAFIALTFLSYPTSVMLRLDSLRPRAENDLAPEVQAQIDEIRAAKLAAKH</sequence>
<feature type="non-terminal residue" evidence="1">
    <location>
        <position position="91"/>
    </location>
</feature>
<dbReference type="EMBL" id="CATQJA010002655">
    <property type="protein sequence ID" value="CAJ0579025.1"/>
    <property type="molecule type" value="Genomic_DNA"/>
</dbReference>